<dbReference type="PROSITE" id="PS50043">
    <property type="entry name" value="HTH_LUXR_2"/>
    <property type="match status" value="1"/>
</dbReference>
<dbReference type="SMART" id="SM00448">
    <property type="entry name" value="REC"/>
    <property type="match status" value="1"/>
</dbReference>
<accession>A0ABX6NBK6</accession>
<evidence type="ECO:0000313" key="6">
    <source>
        <dbReference type="EMBL" id="QJR30787.1"/>
    </source>
</evidence>
<dbReference type="PANTHER" id="PTHR43214">
    <property type="entry name" value="TWO-COMPONENT RESPONSE REGULATOR"/>
    <property type="match status" value="1"/>
</dbReference>
<dbReference type="Pfam" id="PF00072">
    <property type="entry name" value="Response_reg"/>
    <property type="match status" value="1"/>
</dbReference>
<dbReference type="PRINTS" id="PR00038">
    <property type="entry name" value="HTHLUXR"/>
</dbReference>
<dbReference type="SUPFAM" id="SSF52172">
    <property type="entry name" value="CheY-like"/>
    <property type="match status" value="1"/>
</dbReference>
<dbReference type="CDD" id="cd06170">
    <property type="entry name" value="LuxR_C_like"/>
    <property type="match status" value="1"/>
</dbReference>
<dbReference type="InterPro" id="IPR039420">
    <property type="entry name" value="WalR-like"/>
</dbReference>
<dbReference type="Gene3D" id="3.40.50.2300">
    <property type="match status" value="1"/>
</dbReference>
<dbReference type="CDD" id="cd17535">
    <property type="entry name" value="REC_NarL-like"/>
    <property type="match status" value="1"/>
</dbReference>
<evidence type="ECO:0000259" key="5">
    <source>
        <dbReference type="PROSITE" id="PS50110"/>
    </source>
</evidence>
<name>A0ABX6NBK6_9BURK</name>
<dbReference type="EMBL" id="CP053084">
    <property type="protein sequence ID" value="QJR30787.1"/>
    <property type="molecule type" value="Genomic_DNA"/>
</dbReference>
<dbReference type="SMART" id="SM00421">
    <property type="entry name" value="HTH_LUXR"/>
    <property type="match status" value="1"/>
</dbReference>
<dbReference type="SUPFAM" id="SSF46894">
    <property type="entry name" value="C-terminal effector domain of the bipartite response regulators"/>
    <property type="match status" value="1"/>
</dbReference>
<dbReference type="InterPro" id="IPR058245">
    <property type="entry name" value="NreC/VraR/RcsB-like_REC"/>
</dbReference>
<dbReference type="InterPro" id="IPR016032">
    <property type="entry name" value="Sig_transdc_resp-reg_C-effctor"/>
</dbReference>
<organism evidence="6 7">
    <name type="scientific">Limnobacter profundi</name>
    <dbReference type="NCBI Taxonomy" id="2732163"/>
    <lineage>
        <taxon>Bacteria</taxon>
        <taxon>Pseudomonadati</taxon>
        <taxon>Pseudomonadota</taxon>
        <taxon>Betaproteobacteria</taxon>
        <taxon>Burkholderiales</taxon>
        <taxon>Burkholderiaceae</taxon>
        <taxon>Limnobacter</taxon>
    </lineage>
</organism>
<keyword evidence="1 3" id="KW-0597">Phosphoprotein</keyword>
<dbReference type="RefSeq" id="WP_171100978.1">
    <property type="nucleotide sequence ID" value="NZ_CP053084.1"/>
</dbReference>
<evidence type="ECO:0000256" key="3">
    <source>
        <dbReference type="PROSITE-ProRule" id="PRU00169"/>
    </source>
</evidence>
<dbReference type="Proteomes" id="UP000501130">
    <property type="component" value="Chromosome"/>
</dbReference>
<evidence type="ECO:0000259" key="4">
    <source>
        <dbReference type="PROSITE" id="PS50043"/>
    </source>
</evidence>
<evidence type="ECO:0000256" key="1">
    <source>
        <dbReference type="ARBA" id="ARBA00022553"/>
    </source>
</evidence>
<protein>
    <submittedName>
        <fullName evidence="6">Response regulator transcription factor</fullName>
    </submittedName>
</protein>
<sequence length="218" mass="24106">MNNADLSILLVDDHAVVRAGYRHLLETQGGFKQVREAENAQEAYAACQKDLPALVICDISMPEPVGLNLVQRVLGRWPEVKFLMFTMHNSIELARACMDAGAKGYVTKSSRPEVLLRAIGEVLAGRTFMSADLSRLMALSRLRDNRGGLDELSSREFEVLCLLVAGQSAEQIGELLFLSAKTIHNIHYQIKKKLQVSNDIELTKLAIAWGLTSPSITQ</sequence>
<dbReference type="InterPro" id="IPR011006">
    <property type="entry name" value="CheY-like_superfamily"/>
</dbReference>
<gene>
    <name evidence="6" type="ORF">HKT17_14305</name>
</gene>
<keyword evidence="7" id="KW-1185">Reference proteome</keyword>
<keyword evidence="2" id="KW-0238">DNA-binding</keyword>
<evidence type="ECO:0000256" key="2">
    <source>
        <dbReference type="ARBA" id="ARBA00023125"/>
    </source>
</evidence>
<proteinExistence type="predicted"/>
<reference evidence="6 7" key="1">
    <citation type="submission" date="2020-05" db="EMBL/GenBank/DDBJ databases">
        <title>Compete genome of Limnobacter sp. SAORIC-580.</title>
        <authorList>
            <person name="Song J."/>
            <person name="Cho J.-C."/>
        </authorList>
    </citation>
    <scope>NUCLEOTIDE SEQUENCE [LARGE SCALE GENOMIC DNA]</scope>
    <source>
        <strain evidence="6 7">SAORIC-580</strain>
    </source>
</reference>
<feature type="domain" description="HTH luxR-type" evidence="4">
    <location>
        <begin position="145"/>
        <end position="210"/>
    </location>
</feature>
<feature type="modified residue" description="4-aspartylphosphate" evidence="3">
    <location>
        <position position="58"/>
    </location>
</feature>
<dbReference type="PROSITE" id="PS50110">
    <property type="entry name" value="RESPONSE_REGULATORY"/>
    <property type="match status" value="1"/>
</dbReference>
<feature type="domain" description="Response regulatory" evidence="5">
    <location>
        <begin position="7"/>
        <end position="123"/>
    </location>
</feature>
<dbReference type="Pfam" id="PF00196">
    <property type="entry name" value="GerE"/>
    <property type="match status" value="1"/>
</dbReference>
<dbReference type="PANTHER" id="PTHR43214:SF43">
    <property type="entry name" value="TWO-COMPONENT RESPONSE REGULATOR"/>
    <property type="match status" value="1"/>
</dbReference>
<dbReference type="InterPro" id="IPR000792">
    <property type="entry name" value="Tscrpt_reg_LuxR_C"/>
</dbReference>
<evidence type="ECO:0000313" key="7">
    <source>
        <dbReference type="Proteomes" id="UP000501130"/>
    </source>
</evidence>
<dbReference type="InterPro" id="IPR001789">
    <property type="entry name" value="Sig_transdc_resp-reg_receiver"/>
</dbReference>